<evidence type="ECO:0000313" key="10">
    <source>
        <dbReference type="Proteomes" id="UP000036923"/>
    </source>
</evidence>
<evidence type="ECO:0000256" key="2">
    <source>
        <dbReference type="ARBA" id="ARBA00007998"/>
    </source>
</evidence>
<feature type="transmembrane region" description="Helical" evidence="8">
    <location>
        <begin position="184"/>
        <end position="202"/>
    </location>
</feature>
<sequence length="368" mass="41063" precursor="true">MYKNSKISNYQLFTLLCGFMIGSSLIVSPAAGAKQEAWLAFLIGCIIGTILIAMYASIYRLNPSCTLIEALEKNFGKILGKVFGVLYIWYFIHLTSLVLRNFGEYSVVTGYPETPILFIIVCFSLIIAFSVRAGIEVMGRISEIFLVILTAILVFVFFSLITSFDLENLKPFMTQGIKPIINTAFGIVTFPFGETIAFLMVFPHVIKQEKIMKTSIFSSLFVGLVLIEVILRNTLVLGSNMASRDIFPSHIVFRLIPNLDVDPLLDVNLTVAGIIKAGICIYAASAGIVQLLNLDDYKPFVLPFTALAVSLSIWIYGSIMEMLQWASDIWPYYSIPFQIVIPCILLILSFVRHKRSGKVKNDKSARTI</sequence>
<name>A0A0L6JIB5_9FIRM</name>
<dbReference type="PANTHER" id="PTHR34975:SF2">
    <property type="entry name" value="SPORE GERMINATION PROTEIN A2"/>
    <property type="match status" value="1"/>
</dbReference>
<dbReference type="AlphaFoldDB" id="A0A0L6JIB5"/>
<dbReference type="OrthoDB" id="1675410at2"/>
<dbReference type="eggNOG" id="COG0814">
    <property type="taxonomic scope" value="Bacteria"/>
</dbReference>
<evidence type="ECO:0000256" key="8">
    <source>
        <dbReference type="SAM" id="Phobius"/>
    </source>
</evidence>
<evidence type="ECO:0000256" key="6">
    <source>
        <dbReference type="ARBA" id="ARBA00022989"/>
    </source>
</evidence>
<keyword evidence="5 8" id="KW-0812">Transmembrane</keyword>
<dbReference type="GO" id="GO:0009847">
    <property type="term" value="P:spore germination"/>
    <property type="evidence" value="ECO:0007669"/>
    <property type="project" value="InterPro"/>
</dbReference>
<proteinExistence type="inferred from homology"/>
<gene>
    <name evidence="9" type="ORF">Bccel_0861</name>
</gene>
<reference evidence="10" key="1">
    <citation type="submission" date="2015-07" db="EMBL/GenBank/DDBJ databases">
        <title>Near-Complete Genome Sequence of the Cellulolytic Bacterium Bacteroides (Pseudobacteroides) cellulosolvens ATCC 35603.</title>
        <authorList>
            <person name="Dassa B."/>
            <person name="Utturkar S.M."/>
            <person name="Klingeman D.M."/>
            <person name="Hurt R.A."/>
            <person name="Keller M."/>
            <person name="Xu J."/>
            <person name="Reddy Y.H.K."/>
            <person name="Borovok I."/>
            <person name="Grinberg I.R."/>
            <person name="Lamed R."/>
            <person name="Zhivin O."/>
            <person name="Bayer E.A."/>
            <person name="Brown S.D."/>
        </authorList>
    </citation>
    <scope>NUCLEOTIDE SEQUENCE [LARGE SCALE GENOMIC DNA]</scope>
    <source>
        <strain evidence="10">DSM 2933</strain>
    </source>
</reference>
<keyword evidence="10" id="KW-1185">Reference proteome</keyword>
<feature type="transmembrane region" description="Helical" evidence="8">
    <location>
        <begin position="12"/>
        <end position="31"/>
    </location>
</feature>
<accession>A0A0L6JIB5</accession>
<evidence type="ECO:0000256" key="1">
    <source>
        <dbReference type="ARBA" id="ARBA00004141"/>
    </source>
</evidence>
<feature type="transmembrane region" description="Helical" evidence="8">
    <location>
        <begin position="37"/>
        <end position="58"/>
    </location>
</feature>
<dbReference type="InterPro" id="IPR004761">
    <property type="entry name" value="Spore_GerAB"/>
</dbReference>
<feature type="transmembrane region" description="Helical" evidence="8">
    <location>
        <begin position="78"/>
        <end position="96"/>
    </location>
</feature>
<comment type="subcellular location">
    <subcellularLocation>
        <location evidence="1">Membrane</location>
        <topology evidence="1">Multi-pass membrane protein</topology>
    </subcellularLocation>
</comment>
<dbReference type="STRING" id="398512.Bccel_0861"/>
<feature type="transmembrane region" description="Helical" evidence="8">
    <location>
        <begin position="116"/>
        <end position="135"/>
    </location>
</feature>
<dbReference type="EMBL" id="LGTC01000001">
    <property type="protein sequence ID" value="KNY25601.1"/>
    <property type="molecule type" value="Genomic_DNA"/>
</dbReference>
<evidence type="ECO:0000256" key="7">
    <source>
        <dbReference type="ARBA" id="ARBA00023136"/>
    </source>
</evidence>
<feature type="transmembrane region" description="Helical" evidence="8">
    <location>
        <begin position="299"/>
        <end position="317"/>
    </location>
</feature>
<keyword evidence="3" id="KW-0813">Transport</keyword>
<comment type="similarity">
    <text evidence="2">Belongs to the amino acid-polyamine-organocation (APC) superfamily. Spore germination protein (SGP) (TC 2.A.3.9) family.</text>
</comment>
<keyword evidence="7 8" id="KW-0472">Membrane</keyword>
<evidence type="ECO:0000256" key="4">
    <source>
        <dbReference type="ARBA" id="ARBA00022544"/>
    </source>
</evidence>
<keyword evidence="6 8" id="KW-1133">Transmembrane helix</keyword>
<evidence type="ECO:0000256" key="3">
    <source>
        <dbReference type="ARBA" id="ARBA00022448"/>
    </source>
</evidence>
<evidence type="ECO:0000313" key="9">
    <source>
        <dbReference type="EMBL" id="KNY25601.1"/>
    </source>
</evidence>
<organism evidence="9 10">
    <name type="scientific">Pseudobacteroides cellulosolvens ATCC 35603 = DSM 2933</name>
    <dbReference type="NCBI Taxonomy" id="398512"/>
    <lineage>
        <taxon>Bacteria</taxon>
        <taxon>Bacillati</taxon>
        <taxon>Bacillota</taxon>
        <taxon>Clostridia</taxon>
        <taxon>Eubacteriales</taxon>
        <taxon>Oscillospiraceae</taxon>
        <taxon>Pseudobacteroides</taxon>
    </lineage>
</organism>
<feature type="transmembrane region" description="Helical" evidence="8">
    <location>
        <begin position="329"/>
        <end position="351"/>
    </location>
</feature>
<evidence type="ECO:0000256" key="5">
    <source>
        <dbReference type="ARBA" id="ARBA00022692"/>
    </source>
</evidence>
<dbReference type="RefSeq" id="WP_036940905.1">
    <property type="nucleotide sequence ID" value="NZ_JQKC01000014.1"/>
</dbReference>
<dbReference type="Gene3D" id="1.20.1740.10">
    <property type="entry name" value="Amino acid/polyamine transporter I"/>
    <property type="match status" value="1"/>
</dbReference>
<dbReference type="Pfam" id="PF03845">
    <property type="entry name" value="Spore_permease"/>
    <property type="match status" value="1"/>
</dbReference>
<feature type="transmembrane region" description="Helical" evidence="8">
    <location>
        <begin position="269"/>
        <end position="292"/>
    </location>
</feature>
<keyword evidence="4" id="KW-0309">Germination</keyword>
<dbReference type="Proteomes" id="UP000036923">
    <property type="component" value="Unassembled WGS sequence"/>
</dbReference>
<dbReference type="GO" id="GO:0016020">
    <property type="term" value="C:membrane"/>
    <property type="evidence" value="ECO:0007669"/>
    <property type="project" value="UniProtKB-SubCell"/>
</dbReference>
<protein>
    <submittedName>
        <fullName evidence="9">Spore germination protein</fullName>
    </submittedName>
</protein>
<feature type="transmembrane region" description="Helical" evidence="8">
    <location>
        <begin position="214"/>
        <end position="231"/>
    </location>
</feature>
<feature type="transmembrane region" description="Helical" evidence="8">
    <location>
        <begin position="144"/>
        <end position="164"/>
    </location>
</feature>
<comment type="caution">
    <text evidence="9">The sequence shown here is derived from an EMBL/GenBank/DDBJ whole genome shotgun (WGS) entry which is preliminary data.</text>
</comment>
<dbReference type="PANTHER" id="PTHR34975">
    <property type="entry name" value="SPORE GERMINATION PROTEIN A2"/>
    <property type="match status" value="1"/>
</dbReference>
<dbReference type="NCBIfam" id="TIGR00912">
    <property type="entry name" value="2A0309"/>
    <property type="match status" value="1"/>
</dbReference>